<evidence type="ECO:0000256" key="1">
    <source>
        <dbReference type="SAM" id="MobiDB-lite"/>
    </source>
</evidence>
<reference evidence="2" key="1">
    <citation type="journal article" date="2021" name="Nat. Commun.">
        <title>Genetic determinants of endophytism in the Arabidopsis root mycobiome.</title>
        <authorList>
            <person name="Mesny F."/>
            <person name="Miyauchi S."/>
            <person name="Thiergart T."/>
            <person name="Pickel B."/>
            <person name="Atanasova L."/>
            <person name="Karlsson M."/>
            <person name="Huettel B."/>
            <person name="Barry K.W."/>
            <person name="Haridas S."/>
            <person name="Chen C."/>
            <person name="Bauer D."/>
            <person name="Andreopoulos W."/>
            <person name="Pangilinan J."/>
            <person name="LaButti K."/>
            <person name="Riley R."/>
            <person name="Lipzen A."/>
            <person name="Clum A."/>
            <person name="Drula E."/>
            <person name="Henrissat B."/>
            <person name="Kohler A."/>
            <person name="Grigoriev I.V."/>
            <person name="Martin F.M."/>
            <person name="Hacquard S."/>
        </authorList>
    </citation>
    <scope>NUCLEOTIDE SEQUENCE</scope>
    <source>
        <strain evidence="2">MPI-CAGE-CH-0230</strain>
    </source>
</reference>
<accession>A0A9P8Y109</accession>
<feature type="region of interest" description="Disordered" evidence="1">
    <location>
        <begin position="83"/>
        <end position="112"/>
    </location>
</feature>
<feature type="compositionally biased region" description="Basic and acidic residues" evidence="1">
    <location>
        <begin position="97"/>
        <end position="112"/>
    </location>
</feature>
<dbReference type="CDD" id="cd14688">
    <property type="entry name" value="bZIP_YAP"/>
    <property type="match status" value="1"/>
</dbReference>
<gene>
    <name evidence="2" type="ORF">B0I36DRAFT_161498</name>
</gene>
<evidence type="ECO:0008006" key="4">
    <source>
        <dbReference type="Google" id="ProtNLM"/>
    </source>
</evidence>
<dbReference type="Gene3D" id="1.20.5.170">
    <property type="match status" value="1"/>
</dbReference>
<organism evidence="2 3">
    <name type="scientific">Microdochium trichocladiopsis</name>
    <dbReference type="NCBI Taxonomy" id="1682393"/>
    <lineage>
        <taxon>Eukaryota</taxon>
        <taxon>Fungi</taxon>
        <taxon>Dikarya</taxon>
        <taxon>Ascomycota</taxon>
        <taxon>Pezizomycotina</taxon>
        <taxon>Sordariomycetes</taxon>
        <taxon>Xylariomycetidae</taxon>
        <taxon>Xylariales</taxon>
        <taxon>Microdochiaceae</taxon>
        <taxon>Microdochium</taxon>
    </lineage>
</organism>
<name>A0A9P8Y109_9PEZI</name>
<dbReference type="RefSeq" id="XP_046009950.1">
    <property type="nucleotide sequence ID" value="XM_046148669.1"/>
</dbReference>
<dbReference type="PANTHER" id="PTHR42070:SF1">
    <property type="entry name" value="FILAMENT ASSOCIATED PROTEIN, PUTATIVE (AFU_ORTHOLOGUE AFUA_8G06630)-RELATED"/>
    <property type="match status" value="1"/>
</dbReference>
<dbReference type="PANTHER" id="PTHR42070">
    <property type="entry name" value="FILAMENT ASSOCIATED PROTEIN, PUTATIVE (AFU_ORTHOLOGUE AFUA_8G06630)-RELATED"/>
    <property type="match status" value="1"/>
</dbReference>
<dbReference type="EMBL" id="JAGTJQ010000008">
    <property type="protein sequence ID" value="KAH7026733.1"/>
    <property type="molecule type" value="Genomic_DNA"/>
</dbReference>
<dbReference type="OrthoDB" id="4505928at2759"/>
<comment type="caution">
    <text evidence="2">The sequence shown here is derived from an EMBL/GenBank/DDBJ whole genome shotgun (WGS) entry which is preliminary data.</text>
</comment>
<protein>
    <recommendedName>
        <fullName evidence="4">BZIP domain-containing protein</fullName>
    </recommendedName>
</protein>
<dbReference type="Proteomes" id="UP000756346">
    <property type="component" value="Unassembled WGS sequence"/>
</dbReference>
<feature type="region of interest" description="Disordered" evidence="1">
    <location>
        <begin position="191"/>
        <end position="239"/>
    </location>
</feature>
<keyword evidence="3" id="KW-1185">Reference proteome</keyword>
<feature type="compositionally biased region" description="Low complexity" evidence="1">
    <location>
        <begin position="195"/>
        <end position="212"/>
    </location>
</feature>
<dbReference type="GeneID" id="70178215"/>
<sequence length="326" mass="35850">MPSVSEGYRPTTFGGWNQMTYAGAQSFSPSCNDTGWRGLIADHNTSICFARHGTQPSITNSRSRYADRVKSRPEEMGIRPQKLSEHGAVLRWSSKPPADRASRVRENQRRCRQRAKDRVADLESRLASTQQQLQQALIKIEQLTTELDRARGRGADGAPAGVDDRAEAPGCLGGAETMNYSAHRSLEPEMGVDLPSQQAPPRGRPSSSSLGPCKTGPRRDDTPTTQHEATSVRPRPRSISPMDFASAIKLGASPECHYYPMLKEGESTMSCGDAYKIILEQNYSGLDERAMLKWLRPGFRGPGASDEGCRVQSSILFACLDRLNPL</sequence>
<evidence type="ECO:0000313" key="3">
    <source>
        <dbReference type="Proteomes" id="UP000756346"/>
    </source>
</evidence>
<proteinExistence type="predicted"/>
<evidence type="ECO:0000313" key="2">
    <source>
        <dbReference type="EMBL" id="KAH7026733.1"/>
    </source>
</evidence>
<dbReference type="AlphaFoldDB" id="A0A9P8Y109"/>